<evidence type="ECO:0000256" key="3">
    <source>
        <dbReference type="ARBA" id="ARBA00022741"/>
    </source>
</evidence>
<dbReference type="GO" id="GO:0005634">
    <property type="term" value="C:nucleus"/>
    <property type="evidence" value="ECO:0007669"/>
    <property type="project" value="TreeGrafter"/>
</dbReference>
<dbReference type="PANTHER" id="PTHR24345:SF91">
    <property type="entry name" value="SERINE_THREONINE-PROTEIN KINASE PLK4"/>
    <property type="match status" value="1"/>
</dbReference>
<evidence type="ECO:0000256" key="6">
    <source>
        <dbReference type="SAM" id="MobiDB-lite"/>
    </source>
</evidence>
<comment type="caution">
    <text evidence="8">The sequence shown here is derived from an EMBL/GenBank/DDBJ whole genome shotgun (WGS) entry which is preliminary data.</text>
</comment>
<evidence type="ECO:0000256" key="1">
    <source>
        <dbReference type="ARBA" id="ARBA00022527"/>
    </source>
</evidence>
<feature type="region of interest" description="Disordered" evidence="6">
    <location>
        <begin position="62"/>
        <end position="107"/>
    </location>
</feature>
<protein>
    <recommendedName>
        <fullName evidence="7">Protein kinase domain-containing protein</fullName>
    </recommendedName>
</protein>
<keyword evidence="9" id="KW-1185">Reference proteome</keyword>
<dbReference type="PANTHER" id="PTHR24345">
    <property type="entry name" value="SERINE/THREONINE-PROTEIN KINASE PLK"/>
    <property type="match status" value="1"/>
</dbReference>
<evidence type="ECO:0000313" key="8">
    <source>
        <dbReference type="EMBL" id="GFH54039.1"/>
    </source>
</evidence>
<keyword evidence="1" id="KW-0723">Serine/threonine-protein kinase</keyword>
<keyword evidence="4" id="KW-0418">Kinase</keyword>
<evidence type="ECO:0000313" key="9">
    <source>
        <dbReference type="Proteomes" id="UP001054902"/>
    </source>
</evidence>
<feature type="compositionally biased region" description="Basic and acidic residues" evidence="6">
    <location>
        <begin position="65"/>
        <end position="75"/>
    </location>
</feature>
<dbReference type="InterPro" id="IPR000719">
    <property type="entry name" value="Prot_kinase_dom"/>
</dbReference>
<dbReference type="InterPro" id="IPR011009">
    <property type="entry name" value="Kinase-like_dom_sf"/>
</dbReference>
<accession>A0AAD3CY21</accession>
<evidence type="ECO:0000256" key="5">
    <source>
        <dbReference type="ARBA" id="ARBA00022840"/>
    </source>
</evidence>
<dbReference type="Proteomes" id="UP001054902">
    <property type="component" value="Unassembled WGS sequence"/>
</dbReference>
<dbReference type="PROSITE" id="PS00109">
    <property type="entry name" value="PROTEIN_KINASE_TYR"/>
    <property type="match status" value="1"/>
</dbReference>
<dbReference type="Pfam" id="PF00069">
    <property type="entry name" value="Pkinase"/>
    <property type="match status" value="1"/>
</dbReference>
<reference evidence="8 9" key="1">
    <citation type="journal article" date="2021" name="Sci. Rep.">
        <title>The genome of the diatom Chaetoceros tenuissimus carries an ancient integrated fragment of an extant virus.</title>
        <authorList>
            <person name="Hongo Y."/>
            <person name="Kimura K."/>
            <person name="Takaki Y."/>
            <person name="Yoshida Y."/>
            <person name="Baba S."/>
            <person name="Kobayashi G."/>
            <person name="Nagasaki K."/>
            <person name="Hano T."/>
            <person name="Tomaru Y."/>
        </authorList>
    </citation>
    <scope>NUCLEOTIDE SEQUENCE [LARGE SCALE GENOMIC DNA]</scope>
    <source>
        <strain evidence="8 9">NIES-3715</strain>
    </source>
</reference>
<dbReference type="Gene3D" id="1.10.510.10">
    <property type="entry name" value="Transferase(Phosphotransferase) domain 1"/>
    <property type="match status" value="1"/>
</dbReference>
<name>A0AAD3CY21_9STRA</name>
<feature type="compositionally biased region" description="Low complexity" evidence="6">
    <location>
        <begin position="76"/>
        <end position="97"/>
    </location>
</feature>
<dbReference type="GO" id="GO:0005524">
    <property type="term" value="F:ATP binding"/>
    <property type="evidence" value="ECO:0007669"/>
    <property type="project" value="UniProtKB-KW"/>
</dbReference>
<dbReference type="PROSITE" id="PS50011">
    <property type="entry name" value="PROTEIN_KINASE_DOM"/>
    <property type="match status" value="1"/>
</dbReference>
<dbReference type="InterPro" id="IPR008266">
    <property type="entry name" value="Tyr_kinase_AS"/>
</dbReference>
<evidence type="ECO:0000256" key="4">
    <source>
        <dbReference type="ARBA" id="ARBA00022777"/>
    </source>
</evidence>
<dbReference type="GO" id="GO:0004674">
    <property type="term" value="F:protein serine/threonine kinase activity"/>
    <property type="evidence" value="ECO:0007669"/>
    <property type="project" value="UniProtKB-KW"/>
</dbReference>
<proteinExistence type="predicted"/>
<keyword evidence="3" id="KW-0547">Nucleotide-binding</keyword>
<dbReference type="FunFam" id="1.10.510.10:FF:001786">
    <property type="entry name" value="Ser/thr kinase"/>
    <property type="match status" value="1"/>
</dbReference>
<organism evidence="8 9">
    <name type="scientific">Chaetoceros tenuissimus</name>
    <dbReference type="NCBI Taxonomy" id="426638"/>
    <lineage>
        <taxon>Eukaryota</taxon>
        <taxon>Sar</taxon>
        <taxon>Stramenopiles</taxon>
        <taxon>Ochrophyta</taxon>
        <taxon>Bacillariophyta</taxon>
        <taxon>Coscinodiscophyceae</taxon>
        <taxon>Chaetocerotophycidae</taxon>
        <taxon>Chaetocerotales</taxon>
        <taxon>Chaetocerotaceae</taxon>
        <taxon>Chaetoceros</taxon>
    </lineage>
</organism>
<dbReference type="SUPFAM" id="SSF56112">
    <property type="entry name" value="Protein kinase-like (PK-like)"/>
    <property type="match status" value="1"/>
</dbReference>
<feature type="domain" description="Protein kinase" evidence="7">
    <location>
        <begin position="113"/>
        <end position="430"/>
    </location>
</feature>
<keyword evidence="5" id="KW-0067">ATP-binding</keyword>
<gene>
    <name evidence="8" type="ORF">CTEN210_10515</name>
</gene>
<dbReference type="SMART" id="SM00220">
    <property type="entry name" value="S_TKc"/>
    <property type="match status" value="1"/>
</dbReference>
<sequence length="445" mass="50078">MNVGMHAILTFREVEAEGPAHRPLDFPPPQVRRGVKVTALVVHPETGRRDILPNVIHRASYLPENKSRGKEDVDKSSSSSRAKGKGKLSTSESSASDSKAKARTTKQKQYTAYFPQRRLQDAIYGSVWCCLVLERHYGSAADDAARAANLEPGDPSAPIVWEITGRHVAIKMVEWARVHQARGRLLEDPVKEIAAMQLIGTEHPHVLGSEEVLQDDDYLYSIMPYANGGDLFGYVIRDAEKRADDGGMDEAAARYWFRQILQGLHYLQSKGICHRDLSLENILVDDSNSLVIDFGMCLRVPYSDSERRNCISDVKGGNVRRLITPMGVCGKHNYMSPEIFENRNNFDGFAVDLWAAGVILYIMLTGFPPYDQATRADQRFEIIVEGMLVNQLREWDIHLSRDAGDLLQRMLQENPRDRLSLAQVMSHPWVTNPDVLPPQSESYYG</sequence>
<evidence type="ECO:0000256" key="2">
    <source>
        <dbReference type="ARBA" id="ARBA00022679"/>
    </source>
</evidence>
<dbReference type="AlphaFoldDB" id="A0AAD3CY21"/>
<keyword evidence="2" id="KW-0808">Transferase</keyword>
<dbReference type="EMBL" id="BLLK01000047">
    <property type="protein sequence ID" value="GFH54039.1"/>
    <property type="molecule type" value="Genomic_DNA"/>
</dbReference>
<evidence type="ECO:0000259" key="7">
    <source>
        <dbReference type="PROSITE" id="PS50011"/>
    </source>
</evidence>